<dbReference type="AlphaFoldDB" id="A0A8H3C836"/>
<feature type="transmembrane region" description="Helical" evidence="1">
    <location>
        <begin position="436"/>
        <end position="456"/>
    </location>
</feature>
<sequence>MNPPPPDYNPNPSVEEQIRTELQALQTLFDERTEARSQSDAARVARIEARIARAMRRVGDVYPNEETRQHWYRQAENFEKATPEQREHILMPIAKGLGLLIAAPLALAFGIVGGAVFAAGSILYGAGKVVMGLGTLLTGGWLRPSNVELSHRQALLKEQQPLLKAYLATSLSSMNAAPPDYNANPALEEQIRIALQALQALFAKRTEARNRGDHAQVALIEERIAQAMRQVGDAYPAGDARRNWYRQAEELQNANEEEREHILMPIAKGIGLLIAAPLALAGVIVAGAIGTVGAVLYGVGKVVQGLGSLLTAGKLRHLQLTIPNTICIARSISNQFLAMTDTAAPPEYCPNPSQEDQIRTALQALQILFDERAQARQKGDQAQLDLIEERITLAMRRVGDEYPEGETRGNWYRQAEAFWNAKGDEKENVLMPIAKGIGLLIAAPLALAGGILVGAVATVGTVLVGVGKVVQGVGSVLTGGWFR</sequence>
<dbReference type="OrthoDB" id="58297at2759"/>
<comment type="caution">
    <text evidence="2">The sequence shown here is derived from an EMBL/GenBank/DDBJ whole genome shotgun (WGS) entry which is preliminary data.</text>
</comment>
<name>A0A8H3C836_9AGAM</name>
<feature type="transmembrane region" description="Helical" evidence="1">
    <location>
        <begin position="96"/>
        <end position="116"/>
    </location>
</feature>
<dbReference type="Proteomes" id="UP000663841">
    <property type="component" value="Unassembled WGS sequence"/>
</dbReference>
<evidence type="ECO:0008006" key="4">
    <source>
        <dbReference type="Google" id="ProtNLM"/>
    </source>
</evidence>
<evidence type="ECO:0000256" key="1">
    <source>
        <dbReference type="SAM" id="Phobius"/>
    </source>
</evidence>
<proteinExistence type="predicted"/>
<reference evidence="2" key="1">
    <citation type="submission" date="2021-01" db="EMBL/GenBank/DDBJ databases">
        <authorList>
            <person name="Kaushik A."/>
        </authorList>
    </citation>
    <scope>NUCLEOTIDE SEQUENCE</scope>
    <source>
        <strain evidence="2">AG3-T5</strain>
    </source>
</reference>
<evidence type="ECO:0000313" key="3">
    <source>
        <dbReference type="Proteomes" id="UP000663841"/>
    </source>
</evidence>
<keyword evidence="1" id="KW-0472">Membrane</keyword>
<keyword evidence="1" id="KW-1133">Transmembrane helix</keyword>
<keyword evidence="1" id="KW-0812">Transmembrane</keyword>
<protein>
    <recommendedName>
        <fullName evidence="4">Transmembrane protein</fullName>
    </recommendedName>
</protein>
<dbReference type="EMBL" id="CAJMWW010000622">
    <property type="protein sequence ID" value="CAE6475429.1"/>
    <property type="molecule type" value="Genomic_DNA"/>
</dbReference>
<feature type="transmembrane region" description="Helical" evidence="1">
    <location>
        <begin position="269"/>
        <end position="289"/>
    </location>
</feature>
<evidence type="ECO:0000313" key="2">
    <source>
        <dbReference type="EMBL" id="CAE6475429.1"/>
    </source>
</evidence>
<accession>A0A8H3C836</accession>
<organism evidence="2 3">
    <name type="scientific">Rhizoctonia solani</name>
    <dbReference type="NCBI Taxonomy" id="456999"/>
    <lineage>
        <taxon>Eukaryota</taxon>
        <taxon>Fungi</taxon>
        <taxon>Dikarya</taxon>
        <taxon>Basidiomycota</taxon>
        <taxon>Agaricomycotina</taxon>
        <taxon>Agaricomycetes</taxon>
        <taxon>Cantharellales</taxon>
        <taxon>Ceratobasidiaceae</taxon>
        <taxon>Rhizoctonia</taxon>
    </lineage>
</organism>
<gene>
    <name evidence="2" type="ORF">RDB_LOCUS188820</name>
</gene>